<gene>
    <name evidence="2" type="ORF">P3TCK_04056</name>
</gene>
<dbReference type="HOGENOM" id="CLU_1085254_0_0_6"/>
<dbReference type="Pfam" id="PF11575">
    <property type="entry name" value="FhuF_C"/>
    <property type="match status" value="1"/>
</dbReference>
<evidence type="ECO:0000313" key="2">
    <source>
        <dbReference type="EMBL" id="EAS45518.1"/>
    </source>
</evidence>
<reference evidence="2 3" key="1">
    <citation type="submission" date="2006-03" db="EMBL/GenBank/DDBJ databases">
        <authorList>
            <person name="Bartlett D.H."/>
            <person name="Valle G."/>
            <person name="Lauro F.M."/>
            <person name="Vezzi A."/>
            <person name="Simonato F."/>
            <person name="Eloe E."/>
            <person name="Vitulo N."/>
            <person name="Stratton T.K."/>
            <person name="D'angelo M."/>
            <person name="Ferriera S."/>
            <person name="Johnson J."/>
            <person name="Kravitz S."/>
            <person name="Beeson K."/>
            <person name="Sutton G."/>
            <person name="Rogers Y."/>
            <person name="Friedman R."/>
            <person name="Frazier M."/>
            <person name="Venter J.C."/>
        </authorList>
    </citation>
    <scope>NUCLEOTIDE SEQUENCE [LARGE SCALE GENOMIC DNA]</scope>
    <source>
        <strain evidence="2 3">3TCK</strain>
    </source>
</reference>
<feature type="domain" description="Ferric siderophore reductase C-terminal" evidence="1">
    <location>
        <begin position="215"/>
        <end position="233"/>
    </location>
</feature>
<sequence length="250" mass="28366">MTCFHQLLPELKETNSVNEQLALLNPLWCWQQSNDENTVTISALLNTSLIAEQVKKARLTLQAPNDKVAASLIQKKLMTQLISPLVAVHVLSEQSPHFSLSGLVIPSDFSKPVMWLNEGFCAVPSNDSIVWIERLIQSFYLLFRHTFAIPPKTFWGNAALAIASPWSRLVGQGVNGKIVAQDVQQFFSHLCPELQQALEWLVIEKGEFEIMVPRRNNCCLKYRLPEKQLCGTCNRQTKQQQIDRVITRLV</sequence>
<dbReference type="EMBL" id="AAPH01000001">
    <property type="protein sequence ID" value="EAS45518.1"/>
    <property type="molecule type" value="Genomic_DNA"/>
</dbReference>
<dbReference type="InterPro" id="IPR024726">
    <property type="entry name" value="FhuF_C"/>
</dbReference>
<evidence type="ECO:0000313" key="3">
    <source>
        <dbReference type="Proteomes" id="UP000003789"/>
    </source>
</evidence>
<name>Q1ZAH4_9GAMM</name>
<dbReference type="GO" id="GO:0051537">
    <property type="term" value="F:2 iron, 2 sulfur cluster binding"/>
    <property type="evidence" value="ECO:0007669"/>
    <property type="project" value="InterPro"/>
</dbReference>
<organism evidence="2 3">
    <name type="scientific">Photobacterium profundum 3TCK</name>
    <dbReference type="NCBI Taxonomy" id="314280"/>
    <lineage>
        <taxon>Bacteria</taxon>
        <taxon>Pseudomonadati</taxon>
        <taxon>Pseudomonadota</taxon>
        <taxon>Gammaproteobacteria</taxon>
        <taxon>Vibrionales</taxon>
        <taxon>Vibrionaceae</taxon>
        <taxon>Photobacterium</taxon>
    </lineage>
</organism>
<comment type="caution">
    <text evidence="2">The sequence shown here is derived from an EMBL/GenBank/DDBJ whole genome shotgun (WGS) entry which is preliminary data.</text>
</comment>
<dbReference type="RefSeq" id="WP_006228820.1">
    <property type="nucleotide sequence ID" value="NZ_CH724134.1"/>
</dbReference>
<dbReference type="AlphaFoldDB" id="Q1ZAH4"/>
<evidence type="ECO:0000259" key="1">
    <source>
        <dbReference type="Pfam" id="PF11575"/>
    </source>
</evidence>
<proteinExistence type="predicted"/>
<dbReference type="Proteomes" id="UP000003789">
    <property type="component" value="Unassembled WGS sequence"/>
</dbReference>
<dbReference type="OrthoDB" id="5599091at2"/>
<protein>
    <recommendedName>
        <fullName evidence="1">Ferric siderophore reductase C-terminal domain-containing protein</fullName>
    </recommendedName>
</protein>
<accession>Q1ZAH4</accession>